<organism evidence="1 2">
    <name type="scientific">Burkholderia aenigmatica</name>
    <dbReference type="NCBI Taxonomy" id="2015348"/>
    <lineage>
        <taxon>Bacteria</taxon>
        <taxon>Pseudomonadati</taxon>
        <taxon>Pseudomonadota</taxon>
        <taxon>Betaproteobacteria</taxon>
        <taxon>Burkholderiales</taxon>
        <taxon>Burkholderiaceae</taxon>
        <taxon>Burkholderia</taxon>
        <taxon>Burkholderia cepacia complex</taxon>
    </lineage>
</organism>
<dbReference type="RefSeq" id="WP_175023812.1">
    <property type="nucleotide sequence ID" value="NZ_CABVQC010000028.1"/>
</dbReference>
<proteinExistence type="predicted"/>
<protein>
    <recommendedName>
        <fullName evidence="3">DUF2184 domain-containing protein</fullName>
    </recommendedName>
</protein>
<sequence length="336" mass="36424">MNLALLSQYGVHLPAGAELLDDPTRAKVIAAMDAAGPLVTQPNNGIPAMLTNYFDPKVIEVLFAPMKSETLYRAVQKGDWATNTTTFMVTESTGETATYGDYSGNGQSSHNAAFPQRQSYGFQTSTQWGDKQMAVAAKARLDYAGRQQIASALILRKKENSINLFGVAGLQNYGLMNDPALTAPIAPTTGVAGNTWALKTSDEIYNDFVALWAELIALGNGLIDTETEVRVGIATVVSQYLTKQNSYGQVLKDRLKLAYPNMSIETLPEFATSSGNLVQMIAVEIEGQVTGELGYAERLRAHGVVRHESSYSEKKSGHSWGAILYRPNFIAQMLGV</sequence>
<dbReference type="Proteomes" id="UP000494261">
    <property type="component" value="Unassembled WGS sequence"/>
</dbReference>
<dbReference type="AlphaFoldDB" id="A0A6P2N2D8"/>
<evidence type="ECO:0000313" key="2">
    <source>
        <dbReference type="Proteomes" id="UP000494261"/>
    </source>
</evidence>
<reference evidence="1 2" key="1">
    <citation type="submission" date="2019-09" db="EMBL/GenBank/DDBJ databases">
        <authorList>
            <person name="Depoorter E."/>
        </authorList>
    </citation>
    <scope>NUCLEOTIDE SEQUENCE [LARGE SCALE GENOMIC DNA]</scope>
    <source>
        <strain evidence="1">LMG 13014</strain>
    </source>
</reference>
<dbReference type="EMBL" id="CABVQC010000028">
    <property type="protein sequence ID" value="VWB88371.1"/>
    <property type="molecule type" value="Genomic_DNA"/>
</dbReference>
<name>A0A6P2N2D8_9BURK</name>
<accession>A0A6P2N2D8</accession>
<evidence type="ECO:0008006" key="3">
    <source>
        <dbReference type="Google" id="ProtNLM"/>
    </source>
</evidence>
<gene>
    <name evidence="1" type="ORF">BLA13014_04090</name>
</gene>
<evidence type="ECO:0000313" key="1">
    <source>
        <dbReference type="EMBL" id="VWB88371.1"/>
    </source>
</evidence>